<dbReference type="InterPro" id="IPR002942">
    <property type="entry name" value="S4_RNA-bd"/>
</dbReference>
<keyword evidence="5" id="KW-0489">Methyltransferase</keyword>
<dbReference type="PROSITE" id="PS50889">
    <property type="entry name" value="S4"/>
    <property type="match status" value="1"/>
</dbReference>
<feature type="domain" description="RNA-binding S4" evidence="4">
    <location>
        <begin position="1"/>
        <end position="67"/>
    </location>
</feature>
<dbReference type="STRING" id="121290.APY04_3195"/>
<dbReference type="InterPro" id="IPR029063">
    <property type="entry name" value="SAM-dependent_MTases_sf"/>
</dbReference>
<dbReference type="Proteomes" id="UP000059074">
    <property type="component" value="Unassembled WGS sequence"/>
</dbReference>
<dbReference type="AlphaFoldDB" id="A0A125NTW0"/>
<evidence type="ECO:0000256" key="1">
    <source>
        <dbReference type="ARBA" id="ARBA00022884"/>
    </source>
</evidence>
<keyword evidence="6" id="KW-1185">Reference proteome</keyword>
<dbReference type="SMART" id="SM00363">
    <property type="entry name" value="S4"/>
    <property type="match status" value="1"/>
</dbReference>
<evidence type="ECO:0000313" key="5">
    <source>
        <dbReference type="EMBL" id="KWT64723.1"/>
    </source>
</evidence>
<dbReference type="Pfam" id="PF01479">
    <property type="entry name" value="S4"/>
    <property type="match status" value="1"/>
</dbReference>
<accession>A0A125NTW0</accession>
<sequence length="244" mass="25275">MRLDLALVERGLAPTRSRARDLIRSGLVRVGEVVCTKAAAEIKPETTLVLDDADAARAVSRGGQKLSAGLDAFGFDPAGRVALDVGASTGGFTQVLLERGASKVYAADVGHGQLHASLLADSRVVSLEGVDARKLTRELVPQPVGAIVTDLSFISLSKALGAPLQLAEPGAFLVALVKPQFEVGPDRIGKGGIVRDEAARLDALRSVVAWVAAQPGWRVVGEEVSPITGGSGNIEFLIGALNDG</sequence>
<comment type="similarity">
    <text evidence="2">Belongs to the TlyA family.</text>
</comment>
<evidence type="ECO:0000256" key="2">
    <source>
        <dbReference type="ARBA" id="ARBA00029460"/>
    </source>
</evidence>
<dbReference type="EMBL" id="LMTR01000089">
    <property type="protein sequence ID" value="KWT64723.1"/>
    <property type="molecule type" value="Genomic_DNA"/>
</dbReference>
<evidence type="ECO:0000313" key="6">
    <source>
        <dbReference type="Proteomes" id="UP000059074"/>
    </source>
</evidence>
<dbReference type="PIRSF" id="PIRSF005578">
    <property type="entry name" value="TlyA"/>
    <property type="match status" value="1"/>
</dbReference>
<dbReference type="InterPro" id="IPR036986">
    <property type="entry name" value="S4_RNA-bd_sf"/>
</dbReference>
<evidence type="ECO:0000256" key="3">
    <source>
        <dbReference type="PROSITE-ProRule" id="PRU00182"/>
    </source>
</evidence>
<dbReference type="Gene3D" id="3.10.290.10">
    <property type="entry name" value="RNA-binding S4 domain"/>
    <property type="match status" value="1"/>
</dbReference>
<dbReference type="PANTHER" id="PTHR32319">
    <property type="entry name" value="BACTERIAL HEMOLYSIN-LIKE PROTEIN"/>
    <property type="match status" value="1"/>
</dbReference>
<dbReference type="InterPro" id="IPR004538">
    <property type="entry name" value="Hemolysin_A/TlyA"/>
</dbReference>
<comment type="caution">
    <text evidence="5">The sequence shown here is derived from an EMBL/GenBank/DDBJ whole genome shotgun (WGS) entry which is preliminary data.</text>
</comment>
<dbReference type="Pfam" id="PF01728">
    <property type="entry name" value="FtsJ"/>
    <property type="match status" value="1"/>
</dbReference>
<dbReference type="SUPFAM" id="SSF55174">
    <property type="entry name" value="Alpha-L RNA-binding motif"/>
    <property type="match status" value="1"/>
</dbReference>
<keyword evidence="5" id="KW-0808">Transferase</keyword>
<protein>
    <submittedName>
        <fullName evidence="5">RNA binding methyltransferase FtsJ like</fullName>
    </submittedName>
</protein>
<dbReference type="SUPFAM" id="SSF53335">
    <property type="entry name" value="S-adenosyl-L-methionine-dependent methyltransferases"/>
    <property type="match status" value="1"/>
</dbReference>
<gene>
    <name evidence="5" type="ORF">APY04_3195</name>
</gene>
<dbReference type="GO" id="GO:0032259">
    <property type="term" value="P:methylation"/>
    <property type="evidence" value="ECO:0007669"/>
    <property type="project" value="UniProtKB-KW"/>
</dbReference>
<dbReference type="InterPro" id="IPR002877">
    <property type="entry name" value="RNA_MeTrfase_FtsJ_dom"/>
</dbReference>
<dbReference type="PANTHER" id="PTHR32319:SF0">
    <property type="entry name" value="BACTERIAL HEMOLYSIN-LIKE PROTEIN"/>
    <property type="match status" value="1"/>
</dbReference>
<dbReference type="CDD" id="cd00165">
    <property type="entry name" value="S4"/>
    <property type="match status" value="1"/>
</dbReference>
<proteinExistence type="inferred from homology"/>
<dbReference type="GO" id="GO:0003723">
    <property type="term" value="F:RNA binding"/>
    <property type="evidence" value="ECO:0007669"/>
    <property type="project" value="UniProtKB-KW"/>
</dbReference>
<reference evidence="5 6" key="1">
    <citation type="submission" date="2015-10" db="EMBL/GenBank/DDBJ databases">
        <title>Transcriptomic analysis of a linuron degrading triple-species bacterial consortium.</title>
        <authorList>
            <person name="Albers P."/>
        </authorList>
    </citation>
    <scope>NUCLEOTIDE SEQUENCE [LARGE SCALE GENOMIC DNA]</scope>
    <source>
        <strain evidence="5 6">WDL6</strain>
    </source>
</reference>
<dbReference type="GO" id="GO:0008168">
    <property type="term" value="F:methyltransferase activity"/>
    <property type="evidence" value="ECO:0007669"/>
    <property type="project" value="UniProtKB-KW"/>
</dbReference>
<organism evidence="5 6">
    <name type="scientific">Hyphomicrobium sulfonivorans</name>
    <dbReference type="NCBI Taxonomy" id="121290"/>
    <lineage>
        <taxon>Bacteria</taxon>
        <taxon>Pseudomonadati</taxon>
        <taxon>Pseudomonadota</taxon>
        <taxon>Alphaproteobacteria</taxon>
        <taxon>Hyphomicrobiales</taxon>
        <taxon>Hyphomicrobiaceae</taxon>
        <taxon>Hyphomicrobium</taxon>
    </lineage>
</organism>
<name>A0A125NTW0_HYPSL</name>
<dbReference type="Gene3D" id="3.40.50.150">
    <property type="entry name" value="Vaccinia Virus protein VP39"/>
    <property type="match status" value="1"/>
</dbReference>
<dbReference type="InterPro" id="IPR047048">
    <property type="entry name" value="TlyA"/>
</dbReference>
<dbReference type="OrthoDB" id="9784736at2"/>
<dbReference type="PATRIC" id="fig|121290.4.peg.3652"/>
<keyword evidence="1 3" id="KW-0694">RNA-binding</keyword>
<evidence type="ECO:0000259" key="4">
    <source>
        <dbReference type="SMART" id="SM00363"/>
    </source>
</evidence>